<dbReference type="PIRSF" id="PIRSF006779">
    <property type="entry name" value="UCP006779"/>
    <property type="match status" value="1"/>
</dbReference>
<evidence type="ECO:0000313" key="5">
    <source>
        <dbReference type="EMBL" id="QDU85142.1"/>
    </source>
</evidence>
<reference evidence="5 6" key="1">
    <citation type="submission" date="2019-02" db="EMBL/GenBank/DDBJ databases">
        <title>Deep-cultivation of Planctomycetes and their phenomic and genomic characterization uncovers novel biology.</title>
        <authorList>
            <person name="Wiegand S."/>
            <person name="Jogler M."/>
            <person name="Boedeker C."/>
            <person name="Pinto D."/>
            <person name="Vollmers J."/>
            <person name="Rivas-Marin E."/>
            <person name="Kohn T."/>
            <person name="Peeters S.H."/>
            <person name="Heuer A."/>
            <person name="Rast P."/>
            <person name="Oberbeckmann S."/>
            <person name="Bunk B."/>
            <person name="Jeske O."/>
            <person name="Meyerdierks A."/>
            <person name="Storesund J.E."/>
            <person name="Kallscheuer N."/>
            <person name="Luecker S."/>
            <person name="Lage O.M."/>
            <person name="Pohl T."/>
            <person name="Merkel B.J."/>
            <person name="Hornburger P."/>
            <person name="Mueller R.-W."/>
            <person name="Bruemmer F."/>
            <person name="Labrenz M."/>
            <person name="Spormann A.M."/>
            <person name="Op den Camp H."/>
            <person name="Overmann J."/>
            <person name="Amann R."/>
            <person name="Jetten M.S.M."/>
            <person name="Mascher T."/>
            <person name="Medema M.H."/>
            <person name="Devos D.P."/>
            <person name="Kaster A.-K."/>
            <person name="Ovreas L."/>
            <person name="Rohde M."/>
            <person name="Galperin M.Y."/>
            <person name="Jogler C."/>
        </authorList>
    </citation>
    <scope>NUCLEOTIDE SEQUENCE [LARGE SCALE GENOMIC DNA]</scope>
    <source>
        <strain evidence="5 6">Pla163</strain>
    </source>
</reference>
<evidence type="ECO:0000256" key="2">
    <source>
        <dbReference type="ARBA" id="ARBA00024035"/>
    </source>
</evidence>
<dbReference type="EMBL" id="CP036290">
    <property type="protein sequence ID" value="QDU85142.1"/>
    <property type="molecule type" value="Genomic_DNA"/>
</dbReference>
<dbReference type="OrthoDB" id="9792195at2"/>
<sequence length="278" mass="29460">MESKLSRPSSHGPHGPVVTLLTDFGSRDAYVGCMKGVLLSRAPSLRSIVDLTHDVPAQDTRAATFHLRHAWAWFPTGTVHVAVVDPGVGTERAILVARHEGHFFLAPDNGLLAPILEPTDAVHALDVTHYPAPSATFHGRDLFAPAAARLVEGATLEELGPGLRPGQWIGATEPGPRIEADRIAGRVEHVDRFGNLILDVPGAALGVDTGDWVVEIQGVRVDFAPTYGSAGVGALLALVDSYDRVEIAERGGDASSRLDVGRGTPVTLLRAGATRRQP</sequence>
<dbReference type="Gene3D" id="3.40.50.10790">
    <property type="entry name" value="S-adenosyl-l-methionine hydroxide adenosyltransferase, N-terminal"/>
    <property type="match status" value="1"/>
</dbReference>
<dbReference type="Pfam" id="PF01887">
    <property type="entry name" value="SAM_HAT_N"/>
    <property type="match status" value="1"/>
</dbReference>
<dbReference type="PANTHER" id="PTHR35092">
    <property type="entry name" value="CHLORINASE MJ1651"/>
    <property type="match status" value="1"/>
</dbReference>
<dbReference type="InterPro" id="IPR023228">
    <property type="entry name" value="SAM_OH_AdoTrfase_N_sf"/>
</dbReference>
<dbReference type="Gene3D" id="2.40.30.90">
    <property type="entry name" value="Bacterial fluorinating enzyme like"/>
    <property type="match status" value="1"/>
</dbReference>
<dbReference type="AlphaFoldDB" id="A0A518D0X6"/>
<name>A0A518D0X6_9BACT</name>
<evidence type="ECO:0000256" key="1">
    <source>
        <dbReference type="ARBA" id="ARBA00022691"/>
    </source>
</evidence>
<evidence type="ECO:0000259" key="4">
    <source>
        <dbReference type="Pfam" id="PF20257"/>
    </source>
</evidence>
<evidence type="ECO:0000259" key="3">
    <source>
        <dbReference type="Pfam" id="PF01887"/>
    </source>
</evidence>
<organism evidence="5 6">
    <name type="scientific">Rohdeia mirabilis</name>
    <dbReference type="NCBI Taxonomy" id="2528008"/>
    <lineage>
        <taxon>Bacteria</taxon>
        <taxon>Pseudomonadati</taxon>
        <taxon>Planctomycetota</taxon>
        <taxon>Planctomycetia</taxon>
        <taxon>Planctomycetia incertae sedis</taxon>
        <taxon>Rohdeia</taxon>
    </lineage>
</organism>
<comment type="similarity">
    <text evidence="2">Belongs to the SAM hydrolase / SAM-dependent halogenase family.</text>
</comment>
<gene>
    <name evidence="5" type="primary">salL</name>
    <name evidence="5" type="ORF">Pla163_22680</name>
</gene>
<keyword evidence="5" id="KW-0808">Transferase</keyword>
<dbReference type="Pfam" id="PF20257">
    <property type="entry name" value="SAM_HAT_C"/>
    <property type="match status" value="1"/>
</dbReference>
<keyword evidence="1" id="KW-0949">S-adenosyl-L-methionine</keyword>
<protein>
    <submittedName>
        <fullName evidence="5">Adenosyl-chloride synthase</fullName>
        <ecNumber evidence="5">2.5.1.94</ecNumber>
    </submittedName>
</protein>
<dbReference type="SUPFAM" id="SSF102522">
    <property type="entry name" value="Bacterial fluorinating enzyme, N-terminal domain"/>
    <property type="match status" value="1"/>
</dbReference>
<proteinExistence type="inferred from homology"/>
<feature type="domain" description="S-adenosyl-l-methionine hydroxide adenosyltransferase C-terminal" evidence="4">
    <location>
        <begin position="185"/>
        <end position="267"/>
    </location>
</feature>
<dbReference type="EC" id="2.5.1.94" evidence="5"/>
<evidence type="ECO:0000313" key="6">
    <source>
        <dbReference type="Proteomes" id="UP000319342"/>
    </source>
</evidence>
<dbReference type="Proteomes" id="UP000319342">
    <property type="component" value="Chromosome"/>
</dbReference>
<feature type="domain" description="S-adenosyl-l-methionine hydroxide adenosyltransferase N-terminal" evidence="3">
    <location>
        <begin position="18"/>
        <end position="160"/>
    </location>
</feature>
<dbReference type="PANTHER" id="PTHR35092:SF1">
    <property type="entry name" value="CHLORINASE MJ1651"/>
    <property type="match status" value="1"/>
</dbReference>
<dbReference type="InterPro" id="IPR002747">
    <property type="entry name" value="SAM_OH_AdoTrfase"/>
</dbReference>
<dbReference type="InterPro" id="IPR046469">
    <property type="entry name" value="SAM_HAT_N"/>
</dbReference>
<dbReference type="InterPro" id="IPR023227">
    <property type="entry name" value="SAM_OH_AdoTrfase_C_sf"/>
</dbReference>
<dbReference type="GO" id="GO:0016740">
    <property type="term" value="F:transferase activity"/>
    <property type="evidence" value="ECO:0007669"/>
    <property type="project" value="UniProtKB-KW"/>
</dbReference>
<keyword evidence="6" id="KW-1185">Reference proteome</keyword>
<dbReference type="SUPFAM" id="SSF101852">
    <property type="entry name" value="Bacterial fluorinating enzyme, C-terminal domain"/>
    <property type="match status" value="1"/>
</dbReference>
<dbReference type="InterPro" id="IPR046470">
    <property type="entry name" value="SAM_HAT_C"/>
</dbReference>
<accession>A0A518D0X6</accession>